<dbReference type="Gene3D" id="1.10.510.10">
    <property type="entry name" value="Transferase(Phosphotransferase) domain 1"/>
    <property type="match status" value="1"/>
</dbReference>
<dbReference type="InterPro" id="IPR011047">
    <property type="entry name" value="Quinoprotein_ADH-like_sf"/>
</dbReference>
<dbReference type="CDD" id="cd14014">
    <property type="entry name" value="STKc_PknB_like"/>
    <property type="match status" value="1"/>
</dbReference>
<reference evidence="3 4" key="1">
    <citation type="submission" date="2016-10" db="EMBL/GenBank/DDBJ databases">
        <authorList>
            <person name="de Groot N.N."/>
        </authorList>
    </citation>
    <scope>NUCLEOTIDE SEQUENCE [LARGE SCALE GENOMIC DNA]</scope>
    <source>
        <strain evidence="3 4">DSM 43794</strain>
    </source>
</reference>
<dbReference type="PANTHER" id="PTHR19879">
    <property type="entry name" value="TRANSCRIPTION INITIATION FACTOR TFIID"/>
    <property type="match status" value="1"/>
</dbReference>
<dbReference type="SUPFAM" id="SSF50969">
    <property type="entry name" value="YVTN repeat-like/Quinoprotein amine dehydrogenase"/>
    <property type="match status" value="1"/>
</dbReference>
<keyword evidence="3" id="KW-0723">Serine/threonine-protein kinase</keyword>
<evidence type="ECO:0000313" key="4">
    <source>
        <dbReference type="Proteomes" id="UP000217103"/>
    </source>
</evidence>
<feature type="repeat" description="WD" evidence="1">
    <location>
        <begin position="1069"/>
        <end position="1110"/>
    </location>
</feature>
<dbReference type="InterPro" id="IPR049052">
    <property type="entry name" value="nSTAND1"/>
</dbReference>
<dbReference type="Gene3D" id="3.30.200.20">
    <property type="entry name" value="Phosphorylase Kinase, domain 1"/>
    <property type="match status" value="1"/>
</dbReference>
<dbReference type="CDD" id="cd00200">
    <property type="entry name" value="WD40"/>
    <property type="match status" value="1"/>
</dbReference>
<dbReference type="InterPro" id="IPR008271">
    <property type="entry name" value="Ser/Thr_kinase_AS"/>
</dbReference>
<dbReference type="Gene3D" id="2.130.10.10">
    <property type="entry name" value="YVTN repeat-like/Quinoprotein amine dehydrogenase"/>
    <property type="match status" value="5"/>
</dbReference>
<dbReference type="InterPro" id="IPR011044">
    <property type="entry name" value="Quino_amine_DH_bsu"/>
</dbReference>
<protein>
    <submittedName>
        <fullName evidence="3">Serine/threonine protein kinase</fullName>
    </submittedName>
</protein>
<dbReference type="Pfam" id="PF00069">
    <property type="entry name" value="Pkinase"/>
    <property type="match status" value="1"/>
</dbReference>
<dbReference type="AlphaFoldDB" id="A0A1H1BBE4"/>
<dbReference type="PROSITE" id="PS50082">
    <property type="entry name" value="WD_REPEATS_2"/>
    <property type="match status" value="3"/>
</dbReference>
<dbReference type="Pfam" id="PF00400">
    <property type="entry name" value="WD40"/>
    <property type="match status" value="4"/>
</dbReference>
<dbReference type="PROSITE" id="PS00108">
    <property type="entry name" value="PROTEIN_KINASE_ST"/>
    <property type="match status" value="1"/>
</dbReference>
<accession>A0A1H1BBE4</accession>
<evidence type="ECO:0000256" key="1">
    <source>
        <dbReference type="PROSITE-ProRule" id="PRU00221"/>
    </source>
</evidence>
<dbReference type="OrthoDB" id="582179at2"/>
<feature type="repeat" description="WD" evidence="1">
    <location>
        <begin position="1112"/>
        <end position="1153"/>
    </location>
</feature>
<feature type="repeat" description="WD" evidence="1">
    <location>
        <begin position="932"/>
        <end position="973"/>
    </location>
</feature>
<organism evidence="3 4">
    <name type="scientific">Thermostaphylospora chromogena</name>
    <dbReference type="NCBI Taxonomy" id="35622"/>
    <lineage>
        <taxon>Bacteria</taxon>
        <taxon>Bacillati</taxon>
        <taxon>Actinomycetota</taxon>
        <taxon>Actinomycetes</taxon>
        <taxon>Streptosporangiales</taxon>
        <taxon>Thermomonosporaceae</taxon>
        <taxon>Thermostaphylospora</taxon>
    </lineage>
</organism>
<dbReference type="SUPFAM" id="SSF50998">
    <property type="entry name" value="Quinoprotein alcohol dehydrogenase-like"/>
    <property type="match status" value="1"/>
</dbReference>
<name>A0A1H1BBE4_9ACTN</name>
<dbReference type="SMART" id="SM00320">
    <property type="entry name" value="WD40"/>
    <property type="match status" value="7"/>
</dbReference>
<evidence type="ECO:0000313" key="3">
    <source>
        <dbReference type="EMBL" id="SDQ49308.1"/>
    </source>
</evidence>
<keyword evidence="3" id="KW-0808">Transferase</keyword>
<gene>
    <name evidence="3" type="ORF">SAMN04489764_0889</name>
</gene>
<dbReference type="RefSeq" id="WP_093257897.1">
    <property type="nucleotide sequence ID" value="NZ_FNKK01000002.1"/>
</dbReference>
<dbReference type="InterPro" id="IPR001680">
    <property type="entry name" value="WD40_rpt"/>
</dbReference>
<dbReference type="PROSITE" id="PS50011">
    <property type="entry name" value="PROTEIN_KINASE_DOM"/>
    <property type="match status" value="1"/>
</dbReference>
<proteinExistence type="predicted"/>
<sequence length="1208" mass="129170">MSDISLAPTDPARIGNYMIARRIGSGGQGTVYEAYDPEGRRVAVKVLHPNGVRRPPAKEVAASRRVASFSTARIVDVDLDGDPPYLVSEFVDGPSLRTVVEEAGPYTGDALHRLAIGIATAVAAIHEAGVVHRDLKPDNVLLGPDGPRVIDFGIARVLEASSTTDSGLVGTPAYMAPELFTGDTTPRPAADVYAWGAVVLFAGTGRMPFQRDNVAATVHQILTAEPDLSALPESLRPLVARAMSKDPDQRPDARELLLALVAGRSSDEAAADAAALRPPERLARRRPELGQVAEAAYEGLDAAERAIVPRVLLRLIGPEAEPRTVEEAELRDGADGDDTAVEAVLAALAEHGLIIREGGEVRLAGPALVRAWPRLREWIEADRPGLAVHHRIREAARAWDTGGRNDGELLTGTALNAALEWAATARTHLALNSLERRFLTASAALAGRRRRTRRVMVGALAVLLAVSVSLGGFAEMMRRTAEAQRAEADARRDVAVAGVTAAEADRLRQADPATAMKLSVAAWRVAPSEDTRSALLASVAQPELAVFSPPTVDATAYSADGGTQAVLSGEDIEIWDIATETRRTVLPVGERDEHSELELSRDGRFLIIRPPEGESELWDTATGKRLPTSAEPKDFTAGGRYLRDGAGRTLRLPELTPVGAASDAALDAVVKGGYVHVRRAGPGGTPVARFGLGRGGKPRSFLNTGDPVVSDDGAWVAVPGHTDGIVLRSLDGRGRHRNAELPEWAGVSRDGINVVAFSRDGRALATATEWAVQLWDTETLTMFHQFSYPGFMPVALAFRDDGALVVGGFDGTVRTLDVRALAGPRLLRTSAGAENGDIAGALFSPDGRTLATVTKNAIRLWDRTTLRQIGRDVEGDWNVEWVSMNPTWVVVPPLAFSADGRTLAAARSATVVSLIDVATTRERATFVIKNGTSYQPNEVLALAFSPDGRTLAVAESNLTVRLWDTRTLRPTATVRGHLVTTLVWSPDGRTLALGGPNETRLWRVGESAEPGRPLAREHSSEALLFSKDGRRLVVRGENECACATLVGPEVDARVWVWDTEQGRPVDPPLAGHTEPAWAAAFSPDGNVLATVSADGTLRLWDAATHRPIGLPVETHRHGVAALAFDPGGTTLTTVGTDSSVHVLDLDPAAMIRTVCTRAGGGLSPEEWRRYIPDLPYRETCGGEAGRTDRAATVLDVSHRYEPGRLREE</sequence>
<dbReference type="Proteomes" id="UP000217103">
    <property type="component" value="Unassembled WGS sequence"/>
</dbReference>
<dbReference type="GO" id="GO:0005524">
    <property type="term" value="F:ATP binding"/>
    <property type="evidence" value="ECO:0007669"/>
    <property type="project" value="InterPro"/>
</dbReference>
<keyword evidence="4" id="KW-1185">Reference proteome</keyword>
<dbReference type="InterPro" id="IPR000719">
    <property type="entry name" value="Prot_kinase_dom"/>
</dbReference>
<dbReference type="PROSITE" id="PS50294">
    <property type="entry name" value="WD_REPEATS_REGION"/>
    <property type="match status" value="2"/>
</dbReference>
<evidence type="ECO:0000259" key="2">
    <source>
        <dbReference type="PROSITE" id="PS50011"/>
    </source>
</evidence>
<keyword evidence="3" id="KW-0418">Kinase</keyword>
<dbReference type="GO" id="GO:0004674">
    <property type="term" value="F:protein serine/threonine kinase activity"/>
    <property type="evidence" value="ECO:0007669"/>
    <property type="project" value="UniProtKB-KW"/>
</dbReference>
<dbReference type="SUPFAM" id="SSF56112">
    <property type="entry name" value="Protein kinase-like (PK-like)"/>
    <property type="match status" value="1"/>
</dbReference>
<dbReference type="PANTHER" id="PTHR19879:SF9">
    <property type="entry name" value="TRANSCRIPTION INITIATION FACTOR TFIID SUBUNIT 5"/>
    <property type="match status" value="1"/>
</dbReference>
<dbReference type="InterPro" id="IPR011009">
    <property type="entry name" value="Kinase-like_dom_sf"/>
</dbReference>
<keyword evidence="1" id="KW-0853">WD repeat</keyword>
<dbReference type="STRING" id="35622.SAMN04489764_0889"/>
<dbReference type="Pfam" id="PF20703">
    <property type="entry name" value="nSTAND1"/>
    <property type="match status" value="1"/>
</dbReference>
<dbReference type="SMART" id="SM00220">
    <property type="entry name" value="S_TKc"/>
    <property type="match status" value="1"/>
</dbReference>
<dbReference type="InterPro" id="IPR015943">
    <property type="entry name" value="WD40/YVTN_repeat-like_dom_sf"/>
</dbReference>
<dbReference type="EMBL" id="FNKK01000002">
    <property type="protein sequence ID" value="SDQ49308.1"/>
    <property type="molecule type" value="Genomic_DNA"/>
</dbReference>
<feature type="domain" description="Protein kinase" evidence="2">
    <location>
        <begin position="17"/>
        <end position="261"/>
    </location>
</feature>